<name>A0ABV3TQ86_9RHOB</name>
<evidence type="ECO:0000313" key="11">
    <source>
        <dbReference type="EMBL" id="MEX1663299.1"/>
    </source>
</evidence>
<dbReference type="Pfam" id="PF03748">
    <property type="entry name" value="FliL"/>
    <property type="match status" value="1"/>
</dbReference>
<dbReference type="InterPro" id="IPR005503">
    <property type="entry name" value="FliL"/>
</dbReference>
<evidence type="ECO:0000256" key="10">
    <source>
        <dbReference type="RuleBase" id="RU364125"/>
    </source>
</evidence>
<evidence type="ECO:0000256" key="2">
    <source>
        <dbReference type="ARBA" id="ARBA00004162"/>
    </source>
</evidence>
<evidence type="ECO:0000313" key="12">
    <source>
        <dbReference type="Proteomes" id="UP001557465"/>
    </source>
</evidence>
<keyword evidence="8" id="KW-1133">Transmembrane helix</keyword>
<dbReference type="EMBL" id="JBFRYC010000014">
    <property type="protein sequence ID" value="MEX1663299.1"/>
    <property type="molecule type" value="Genomic_DNA"/>
</dbReference>
<keyword evidence="5 10" id="KW-0145">Chemotaxis</keyword>
<gene>
    <name evidence="11" type="primary">fliL</name>
    <name evidence="11" type="ORF">AB4874_16925</name>
</gene>
<dbReference type="RefSeq" id="WP_368392861.1">
    <property type="nucleotide sequence ID" value="NZ_JBFRYC010000014.1"/>
</dbReference>
<proteinExistence type="inferred from homology"/>
<accession>A0ABV3TQ86</accession>
<keyword evidence="4" id="KW-1003">Cell membrane</keyword>
<evidence type="ECO:0000256" key="9">
    <source>
        <dbReference type="ARBA" id="ARBA00023136"/>
    </source>
</evidence>
<keyword evidence="12" id="KW-1185">Reference proteome</keyword>
<comment type="caution">
    <text evidence="11">The sequence shown here is derived from an EMBL/GenBank/DDBJ whole genome shotgun (WGS) entry which is preliminary data.</text>
</comment>
<evidence type="ECO:0000256" key="1">
    <source>
        <dbReference type="ARBA" id="ARBA00002254"/>
    </source>
</evidence>
<evidence type="ECO:0000256" key="6">
    <source>
        <dbReference type="ARBA" id="ARBA00022692"/>
    </source>
</evidence>
<protein>
    <recommendedName>
        <fullName evidence="10">Flagellar protein FliL</fullName>
    </recommendedName>
</protein>
<comment type="similarity">
    <text evidence="3 10">Belongs to the FliL family.</text>
</comment>
<evidence type="ECO:0000256" key="8">
    <source>
        <dbReference type="ARBA" id="ARBA00022989"/>
    </source>
</evidence>
<dbReference type="Proteomes" id="UP001557465">
    <property type="component" value="Unassembled WGS sequence"/>
</dbReference>
<reference evidence="11 12" key="1">
    <citation type="journal article" date="2011" name="Int. J. Syst. Evol. Microbiol.">
        <title>Zhongshania antarctica gen. nov., sp. nov. and Zhongshania guokunii sp. nov., gammaproteobacteria respectively isolated from coastal attached (fast) ice and surface seawater of the Antarctic.</title>
        <authorList>
            <person name="Li H.J."/>
            <person name="Zhang X.Y."/>
            <person name="Chen C.X."/>
            <person name="Zhang Y.J."/>
            <person name="Gao Z.M."/>
            <person name="Yu Y."/>
            <person name="Chen X.L."/>
            <person name="Chen B."/>
            <person name="Zhang Y.Z."/>
        </authorList>
    </citation>
    <scope>NUCLEOTIDE SEQUENCE [LARGE SCALE GENOMIC DNA]</scope>
    <source>
        <strain evidence="11 12">15-R06ZXC-3</strain>
    </source>
</reference>
<keyword evidence="11" id="KW-0282">Flagellum</keyword>
<keyword evidence="6" id="KW-0812">Transmembrane</keyword>
<sequence>MKKYFLIGLGVIVFCTMAVGDGLGVVAFLKERARPAAAATTAPAEAKNAPNPPSKPAAGKALFAEIPKFVVTIPGSQEAGGGSVYLQLSLSFLTEKKQAIDDFNKLMPIIKSAIISDIMASGLSPDSQSAQFRHKITTDSLDLANRTVSQADSDLGRTPFLGAYITTFVIQ</sequence>
<evidence type="ECO:0000256" key="4">
    <source>
        <dbReference type="ARBA" id="ARBA00022475"/>
    </source>
</evidence>
<evidence type="ECO:0000256" key="5">
    <source>
        <dbReference type="ARBA" id="ARBA00022500"/>
    </source>
</evidence>
<keyword evidence="9 10" id="KW-0472">Membrane</keyword>
<comment type="subcellular location">
    <subcellularLocation>
        <location evidence="10">Cell inner membrane</location>
    </subcellularLocation>
    <subcellularLocation>
        <location evidence="2">Cell membrane</location>
        <topology evidence="2">Single-pass membrane protein</topology>
    </subcellularLocation>
</comment>
<keyword evidence="11" id="KW-0966">Cell projection</keyword>
<organism evidence="11 12">
    <name type="scientific">Thioclava arctica</name>
    <dbReference type="NCBI Taxonomy" id="3238301"/>
    <lineage>
        <taxon>Bacteria</taxon>
        <taxon>Pseudomonadati</taxon>
        <taxon>Pseudomonadota</taxon>
        <taxon>Alphaproteobacteria</taxon>
        <taxon>Rhodobacterales</taxon>
        <taxon>Paracoccaceae</taxon>
        <taxon>Thioclava</taxon>
    </lineage>
</organism>
<keyword evidence="7 10" id="KW-0283">Flagellar rotation</keyword>
<comment type="function">
    <text evidence="1 10">Controls the rotational direction of flagella during chemotaxis.</text>
</comment>
<evidence type="ECO:0000256" key="3">
    <source>
        <dbReference type="ARBA" id="ARBA00008281"/>
    </source>
</evidence>
<evidence type="ECO:0000256" key="7">
    <source>
        <dbReference type="ARBA" id="ARBA00022779"/>
    </source>
</evidence>
<keyword evidence="11" id="KW-0969">Cilium</keyword>
<keyword evidence="10" id="KW-0997">Cell inner membrane</keyword>